<dbReference type="Pfam" id="PF00149">
    <property type="entry name" value="Metallophos"/>
    <property type="match status" value="1"/>
</dbReference>
<proteinExistence type="predicted"/>
<protein>
    <submittedName>
        <fullName evidence="2">Metallophosphoesterase</fullName>
    </submittedName>
</protein>
<gene>
    <name evidence="2" type="ORF">KK060_19990</name>
</gene>
<dbReference type="EMBL" id="JAHESD010000060">
    <property type="protein sequence ID" value="MBT1705582.1"/>
    <property type="molecule type" value="Genomic_DNA"/>
</dbReference>
<dbReference type="Proteomes" id="UP000772618">
    <property type="component" value="Unassembled WGS sequence"/>
</dbReference>
<sequence length="37" mass="4213">MKILAIGDIHGKKRWQEAVNNITVDQIVFLGDYINAK</sequence>
<accession>A0ABS5VVW5</accession>
<dbReference type="SUPFAM" id="SSF56300">
    <property type="entry name" value="Metallo-dependent phosphatases"/>
    <property type="match status" value="1"/>
</dbReference>
<organism evidence="2 3">
    <name type="scientific">Chryseosolibacter indicus</name>
    <dbReference type="NCBI Taxonomy" id="2782351"/>
    <lineage>
        <taxon>Bacteria</taxon>
        <taxon>Pseudomonadati</taxon>
        <taxon>Bacteroidota</taxon>
        <taxon>Cytophagia</taxon>
        <taxon>Cytophagales</taxon>
        <taxon>Chryseotaleaceae</taxon>
        <taxon>Chryseosolibacter</taxon>
    </lineage>
</organism>
<evidence type="ECO:0000313" key="3">
    <source>
        <dbReference type="Proteomes" id="UP000772618"/>
    </source>
</evidence>
<feature type="domain" description="Calcineurin-like phosphoesterase" evidence="1">
    <location>
        <begin position="1"/>
        <end position="35"/>
    </location>
</feature>
<evidence type="ECO:0000259" key="1">
    <source>
        <dbReference type="Pfam" id="PF00149"/>
    </source>
</evidence>
<reference evidence="2 3" key="1">
    <citation type="submission" date="2021-05" db="EMBL/GenBank/DDBJ databases">
        <title>A Polyphasic approach of four new species of the genus Ohtaekwangia: Ohtaekwangia histidinii sp. nov., Ohtaekwangia cretensis sp. nov., Ohtaekwangia indiensis sp. nov., Ohtaekwangia reichenbachii sp. nov. from diverse environment.</title>
        <authorList>
            <person name="Octaviana S."/>
        </authorList>
    </citation>
    <scope>NUCLEOTIDE SEQUENCE [LARGE SCALE GENOMIC DNA]</scope>
    <source>
        <strain evidence="2 3">PWU20</strain>
    </source>
</reference>
<dbReference type="InterPro" id="IPR004843">
    <property type="entry name" value="Calcineurin-like_PHP"/>
</dbReference>
<evidence type="ECO:0000313" key="2">
    <source>
        <dbReference type="EMBL" id="MBT1705582.1"/>
    </source>
</evidence>
<dbReference type="InterPro" id="IPR029052">
    <property type="entry name" value="Metallo-depent_PP-like"/>
</dbReference>
<comment type="caution">
    <text evidence="2">The sequence shown here is derived from an EMBL/GenBank/DDBJ whole genome shotgun (WGS) entry which is preliminary data.</text>
</comment>
<dbReference type="RefSeq" id="WP_367397521.1">
    <property type="nucleotide sequence ID" value="NZ_JAHESD010000060.1"/>
</dbReference>
<dbReference type="Gene3D" id="3.60.21.10">
    <property type="match status" value="1"/>
</dbReference>
<name>A0ABS5VVW5_9BACT</name>
<keyword evidence="3" id="KW-1185">Reference proteome</keyword>